<name>A0A0V1L4Y0_9BILA</name>
<accession>A0A0V1L4Y0</accession>
<feature type="non-terminal residue" evidence="1">
    <location>
        <position position="201"/>
    </location>
</feature>
<evidence type="ECO:0000313" key="1">
    <source>
        <dbReference type="EMBL" id="KRZ54078.1"/>
    </source>
</evidence>
<gene>
    <name evidence="1" type="ORF">T02_7504</name>
</gene>
<dbReference type="AlphaFoldDB" id="A0A0V1L4Y0"/>
<dbReference type="OrthoDB" id="10470645at2759"/>
<reference evidence="1 2" key="1">
    <citation type="submission" date="2015-05" db="EMBL/GenBank/DDBJ databases">
        <title>Evolution of Trichinella species and genotypes.</title>
        <authorList>
            <person name="Korhonen P.K."/>
            <person name="Edoardo P."/>
            <person name="Giuseppe L.R."/>
            <person name="Gasser R.B."/>
        </authorList>
    </citation>
    <scope>NUCLEOTIDE SEQUENCE [LARGE SCALE GENOMIC DNA]</scope>
    <source>
        <strain evidence="1">ISS10</strain>
    </source>
</reference>
<proteinExistence type="predicted"/>
<dbReference type="EMBL" id="JYDW01000146">
    <property type="protein sequence ID" value="KRZ54078.1"/>
    <property type="molecule type" value="Genomic_DNA"/>
</dbReference>
<comment type="caution">
    <text evidence="1">The sequence shown here is derived from an EMBL/GenBank/DDBJ whole genome shotgun (WGS) entry which is preliminary data.</text>
</comment>
<evidence type="ECO:0000313" key="2">
    <source>
        <dbReference type="Proteomes" id="UP000054721"/>
    </source>
</evidence>
<organism evidence="1 2">
    <name type="scientific">Trichinella nativa</name>
    <dbReference type="NCBI Taxonomy" id="6335"/>
    <lineage>
        <taxon>Eukaryota</taxon>
        <taxon>Metazoa</taxon>
        <taxon>Ecdysozoa</taxon>
        <taxon>Nematoda</taxon>
        <taxon>Enoplea</taxon>
        <taxon>Dorylaimia</taxon>
        <taxon>Trichinellida</taxon>
        <taxon>Trichinellidae</taxon>
        <taxon>Trichinella</taxon>
    </lineage>
</organism>
<feature type="non-terminal residue" evidence="1">
    <location>
        <position position="1"/>
    </location>
</feature>
<dbReference type="Proteomes" id="UP000054721">
    <property type="component" value="Unassembled WGS sequence"/>
</dbReference>
<keyword evidence="2" id="KW-1185">Reference proteome</keyword>
<protein>
    <submittedName>
        <fullName evidence="1">Uncharacterized protein</fullName>
    </submittedName>
</protein>
<sequence>LRKCLDLYDGTLVIVVKETASKEKPNFLQCKCYKIPELLGAQNARKDAKKHISYQFGAWIGFLNCARFWASSSSSLHERQRFESSLPNAKKKQSKDHEIRDMFREKWKIFQMWKMIRFHYRKKKSNEGEILAEVETTLLTNQAQNHRYKRSNLNKCSVQFKKLKNVDNKDEKLLMRKTQQCRYGKSLKNKNRTAILNFTII</sequence>